<organism evidence="1 2">
    <name type="scientific">Populus alba</name>
    <name type="common">White poplar</name>
    <dbReference type="NCBI Taxonomy" id="43335"/>
    <lineage>
        <taxon>Eukaryota</taxon>
        <taxon>Viridiplantae</taxon>
        <taxon>Streptophyta</taxon>
        <taxon>Embryophyta</taxon>
        <taxon>Tracheophyta</taxon>
        <taxon>Spermatophyta</taxon>
        <taxon>Magnoliopsida</taxon>
        <taxon>eudicotyledons</taxon>
        <taxon>Gunneridae</taxon>
        <taxon>Pentapetalae</taxon>
        <taxon>rosids</taxon>
        <taxon>fabids</taxon>
        <taxon>Malpighiales</taxon>
        <taxon>Salicaceae</taxon>
        <taxon>Saliceae</taxon>
        <taxon>Populus</taxon>
    </lineage>
</organism>
<comment type="caution">
    <text evidence="1">The sequence shown here is derived from an EMBL/GenBank/DDBJ whole genome shotgun (WGS) entry which is preliminary data.</text>
</comment>
<evidence type="ECO:0000313" key="1">
    <source>
        <dbReference type="EMBL" id="KAL3567514.1"/>
    </source>
</evidence>
<gene>
    <name evidence="1" type="ORF">D5086_030165</name>
</gene>
<dbReference type="EMBL" id="RCHU02000017">
    <property type="protein sequence ID" value="KAL3567514.1"/>
    <property type="molecule type" value="Genomic_DNA"/>
</dbReference>
<sequence>MVLAFILIIDPFLTPVLLDQCLRPPYGVLYLATKRNYVGFSNGARQLRSLVDEEGIFGAHLVKEMTDRDIWKFFLK</sequence>
<keyword evidence="2" id="KW-1185">Reference proteome</keyword>
<dbReference type="Proteomes" id="UP000309997">
    <property type="component" value="Unassembled WGS sequence"/>
</dbReference>
<proteinExistence type="predicted"/>
<accession>A0ACC4ANF3</accession>
<reference evidence="1 2" key="1">
    <citation type="journal article" date="2024" name="Plant Biotechnol. J.">
        <title>Genome and CRISPR/Cas9 system of a widespread forest tree (Populus alba) in the world.</title>
        <authorList>
            <person name="Liu Y.J."/>
            <person name="Jiang P.F."/>
            <person name="Han X.M."/>
            <person name="Li X.Y."/>
            <person name="Wang H.M."/>
            <person name="Wang Y.J."/>
            <person name="Wang X.X."/>
            <person name="Zeng Q.Y."/>
        </authorList>
    </citation>
    <scope>NUCLEOTIDE SEQUENCE [LARGE SCALE GENOMIC DNA]</scope>
    <source>
        <strain evidence="2">cv. PAL-ZL1</strain>
    </source>
</reference>
<evidence type="ECO:0000313" key="2">
    <source>
        <dbReference type="Proteomes" id="UP000309997"/>
    </source>
</evidence>
<protein>
    <submittedName>
        <fullName evidence="1">Uncharacterized protein</fullName>
    </submittedName>
</protein>
<name>A0ACC4ANF3_POPAL</name>